<dbReference type="PANTHER" id="PTHR34703">
    <property type="entry name" value="ANTIPORTER SUBUNIT MNHG2-RELATED"/>
    <property type="match status" value="1"/>
</dbReference>
<evidence type="ECO:0000313" key="3">
    <source>
        <dbReference type="EMBL" id="GAA4920449.1"/>
    </source>
</evidence>
<dbReference type="Proteomes" id="UP001500368">
    <property type="component" value="Unassembled WGS sequence"/>
</dbReference>
<reference evidence="4" key="1">
    <citation type="journal article" date="2019" name="Int. J. Syst. Evol. Microbiol.">
        <title>The Global Catalogue of Microorganisms (GCM) 10K type strain sequencing project: providing services to taxonomists for standard genome sequencing and annotation.</title>
        <authorList>
            <consortium name="The Broad Institute Genomics Platform"/>
            <consortium name="The Broad Institute Genome Sequencing Center for Infectious Disease"/>
            <person name="Wu L."/>
            <person name="Ma J."/>
        </authorList>
    </citation>
    <scope>NUCLEOTIDE SEQUENCE [LARGE SCALE GENOMIC DNA]</scope>
    <source>
        <strain evidence="4">JCM 19129</strain>
    </source>
</reference>
<gene>
    <name evidence="3" type="primary">mnhG</name>
    <name evidence="3" type="ORF">GCM10025790_15630</name>
</gene>
<dbReference type="NCBIfam" id="TIGR01300">
    <property type="entry name" value="CPA3_mnhG_phaG"/>
    <property type="match status" value="1"/>
</dbReference>
<dbReference type="Pfam" id="PF03334">
    <property type="entry name" value="PhaG_MnhG_YufB"/>
    <property type="match status" value="1"/>
</dbReference>
<proteinExistence type="inferred from homology"/>
<keyword evidence="2" id="KW-1133">Transmembrane helix</keyword>
<dbReference type="EMBL" id="BAABLW010000007">
    <property type="protein sequence ID" value="GAA4920449.1"/>
    <property type="molecule type" value="Genomic_DNA"/>
</dbReference>
<feature type="transmembrane region" description="Helical" evidence="2">
    <location>
        <begin position="24"/>
        <end position="42"/>
    </location>
</feature>
<feature type="transmembrane region" description="Helical" evidence="2">
    <location>
        <begin position="54"/>
        <end position="73"/>
    </location>
</feature>
<accession>A0ABP9FWH6</accession>
<dbReference type="InterPro" id="IPR005133">
    <property type="entry name" value="PhaG_MnhG_YufB"/>
</dbReference>
<name>A0ABP9FWH6_9MICC</name>
<keyword evidence="4" id="KW-1185">Reference proteome</keyword>
<comment type="similarity">
    <text evidence="1">Belongs to the CPA3 antiporters (TC 2.A.63) subunit G family.</text>
</comment>
<protein>
    <submittedName>
        <fullName evidence="3">Monovalent cation/H(+) antiporter subunit G</fullName>
    </submittedName>
</protein>
<keyword evidence="2" id="KW-0812">Transmembrane</keyword>
<keyword evidence="2" id="KW-0472">Membrane</keyword>
<evidence type="ECO:0000256" key="1">
    <source>
        <dbReference type="ARBA" id="ARBA00008404"/>
    </source>
</evidence>
<dbReference type="NCBIfam" id="NF009314">
    <property type="entry name" value="PRK12674.1-2"/>
    <property type="match status" value="1"/>
</dbReference>
<evidence type="ECO:0000313" key="4">
    <source>
        <dbReference type="Proteomes" id="UP001500368"/>
    </source>
</evidence>
<feature type="transmembrane region" description="Helical" evidence="2">
    <location>
        <begin position="79"/>
        <end position="101"/>
    </location>
</feature>
<evidence type="ECO:0000256" key="2">
    <source>
        <dbReference type="SAM" id="Phobius"/>
    </source>
</evidence>
<comment type="caution">
    <text evidence="3">The sequence shown here is derived from an EMBL/GenBank/DDBJ whole genome shotgun (WGS) entry which is preliminary data.</text>
</comment>
<sequence length="140" mass="14948">MTFILTAAASGGSALDAVLDGTAAVFLVVGGLMSLAAGIGLVRFPDLHSRMHAATKPQVLGLLMLVLAAGIMWRSWVWVAVALLAWGLMILTAPVSAHVVGRAGYRTKHMRRDLLTDDELATAVDRLSREKGVRRELNSD</sequence>
<dbReference type="RefSeq" id="WP_345477498.1">
    <property type="nucleotide sequence ID" value="NZ_BAABLW010000007.1"/>
</dbReference>
<dbReference type="PANTHER" id="PTHR34703:SF1">
    <property type="entry name" value="ANTIPORTER SUBUNIT MNHG2-RELATED"/>
    <property type="match status" value="1"/>
</dbReference>
<organism evidence="3 4">
    <name type="scientific">Nesterenkonia rhizosphaerae</name>
    <dbReference type="NCBI Taxonomy" id="1348272"/>
    <lineage>
        <taxon>Bacteria</taxon>
        <taxon>Bacillati</taxon>
        <taxon>Actinomycetota</taxon>
        <taxon>Actinomycetes</taxon>
        <taxon>Micrococcales</taxon>
        <taxon>Micrococcaceae</taxon>
        <taxon>Nesterenkonia</taxon>
    </lineage>
</organism>